<protein>
    <submittedName>
        <fullName evidence="2">Epimerase</fullName>
        <ecNumber evidence="2">5.3.3.17</ecNumber>
    </submittedName>
</protein>
<dbReference type="GO" id="GO:0102943">
    <property type="term" value="F:trans-2,3-dihydro-3-hydroxy-anthranilate isomerase activity"/>
    <property type="evidence" value="ECO:0007669"/>
    <property type="project" value="UniProtKB-EC"/>
</dbReference>
<dbReference type="PANTHER" id="PTHR13774:SF32">
    <property type="entry name" value="ANTISENSE-ENHANCING SEQUENCE 1"/>
    <property type="match status" value="1"/>
</dbReference>
<accession>A0A376D079</accession>
<evidence type="ECO:0000256" key="1">
    <source>
        <dbReference type="PIRSR" id="PIRSR016184-1"/>
    </source>
</evidence>
<dbReference type="EMBL" id="UFXP01000001">
    <property type="protein sequence ID" value="STC79111.1"/>
    <property type="molecule type" value="Genomic_DNA"/>
</dbReference>
<keyword evidence="2" id="KW-0413">Isomerase</keyword>
<dbReference type="NCBIfam" id="TIGR00654">
    <property type="entry name" value="PhzF_family"/>
    <property type="match status" value="1"/>
</dbReference>
<dbReference type="SUPFAM" id="SSF54506">
    <property type="entry name" value="Diaminopimelate epimerase-like"/>
    <property type="match status" value="1"/>
</dbReference>
<dbReference type="Gene3D" id="3.10.310.10">
    <property type="entry name" value="Diaminopimelate Epimerase, Chain A, domain 1"/>
    <property type="match status" value="2"/>
</dbReference>
<evidence type="ECO:0000313" key="3">
    <source>
        <dbReference type="Proteomes" id="UP000254287"/>
    </source>
</evidence>
<dbReference type="Pfam" id="PF02567">
    <property type="entry name" value="PhzC-PhzF"/>
    <property type="match status" value="1"/>
</dbReference>
<proteinExistence type="predicted"/>
<dbReference type="EC" id="5.3.3.17" evidence="2"/>
<dbReference type="AlphaFoldDB" id="A0A376D079"/>
<feature type="active site" evidence="1">
    <location>
        <position position="46"/>
    </location>
</feature>
<dbReference type="GO" id="GO:0005737">
    <property type="term" value="C:cytoplasm"/>
    <property type="evidence" value="ECO:0007669"/>
    <property type="project" value="TreeGrafter"/>
</dbReference>
<dbReference type="PANTHER" id="PTHR13774">
    <property type="entry name" value="PHENAZINE BIOSYNTHESIS PROTEIN"/>
    <property type="match status" value="1"/>
</dbReference>
<name>A0A376D079_9CORY</name>
<evidence type="ECO:0000313" key="2">
    <source>
        <dbReference type="EMBL" id="STC79111.1"/>
    </source>
</evidence>
<dbReference type="InterPro" id="IPR003719">
    <property type="entry name" value="Phenazine_PhzF-like"/>
</dbReference>
<dbReference type="Proteomes" id="UP000254287">
    <property type="component" value="Unassembled WGS sequence"/>
</dbReference>
<gene>
    <name evidence="2" type="primary">phzF</name>
    <name evidence="2" type="ORF">NCTC10289_01750</name>
</gene>
<dbReference type="PIRSF" id="PIRSF016184">
    <property type="entry name" value="PhzC_PhzF"/>
    <property type="match status" value="1"/>
</dbReference>
<organism evidence="2 3">
    <name type="scientific">Corynebacterium minutissimum</name>
    <dbReference type="NCBI Taxonomy" id="38301"/>
    <lineage>
        <taxon>Bacteria</taxon>
        <taxon>Bacillati</taxon>
        <taxon>Actinomycetota</taxon>
        <taxon>Actinomycetes</taxon>
        <taxon>Mycobacteriales</taxon>
        <taxon>Corynebacteriaceae</taxon>
        <taxon>Corynebacterium</taxon>
    </lineage>
</organism>
<dbReference type="RefSeq" id="WP_115022646.1">
    <property type="nucleotide sequence ID" value="NZ_CP069533.1"/>
</dbReference>
<reference evidence="2 3" key="1">
    <citation type="submission" date="2018-06" db="EMBL/GenBank/DDBJ databases">
        <authorList>
            <consortium name="Pathogen Informatics"/>
            <person name="Doyle S."/>
        </authorList>
    </citation>
    <scope>NUCLEOTIDE SEQUENCE [LARGE SCALE GENOMIC DNA]</scope>
    <source>
        <strain evidence="2 3">NCTC10289</strain>
    </source>
</reference>
<sequence>MQHRFFEVDVFATGPFSGNPLAVIADADGLSTEEMQRIAHWTNFSETTFLCSPTDPAADYLVRIFTPYEEFPFAGHPTLGSARVAAELSGKSGTLVQECGVGLVTVRQEEGRFAFATPPLVREGALSEKELGEAVSALGISTDEVVDSGWVDNGPGWRLVQLASADAVRALNPTPTPGVKVGVVGLNSSTNNAEAPAYEVRAITAQFEDPVTGSFNGGAAQFLRAKNAVPAQYTATQGSQVGRNGRVFIEDDGTSIWVGGEAHVRVRGTLESKNA</sequence>